<name>A0A392QH63_9FABA</name>
<keyword evidence="3" id="KW-0274">FAD</keyword>
<dbReference type="AlphaFoldDB" id="A0A392QH63"/>
<sequence length="166" mass="17741">MPTIDGKMLILSGSTVGGGSAINWAACVRTPDSVTKEWSEKYKLPFFASSDYKSAMDAVCKRIGVTDKCNKESFQNQVLRKGCESIGLKVESVAVNASEDHYCGSCCYGCRTGDKKGTDTTWLVDAVENGAVILTGCKAEKFMLEDGKNGTKRKNCLGVIAATSGK</sequence>
<keyword evidence="2" id="KW-0285">Flavoprotein</keyword>
<accession>A0A392QH63</accession>
<evidence type="ECO:0000256" key="3">
    <source>
        <dbReference type="ARBA" id="ARBA00022827"/>
    </source>
</evidence>
<evidence type="ECO:0000256" key="1">
    <source>
        <dbReference type="ARBA" id="ARBA00010790"/>
    </source>
</evidence>
<dbReference type="PANTHER" id="PTHR46056">
    <property type="entry name" value="LONG-CHAIN-ALCOHOL OXIDASE"/>
    <property type="match status" value="1"/>
</dbReference>
<keyword evidence="7" id="KW-1185">Reference proteome</keyword>
<dbReference type="EMBL" id="LXQA010135196">
    <property type="protein sequence ID" value="MCI23289.1"/>
    <property type="molecule type" value="Genomic_DNA"/>
</dbReference>
<feature type="non-terminal residue" evidence="6">
    <location>
        <position position="166"/>
    </location>
</feature>
<evidence type="ECO:0000256" key="2">
    <source>
        <dbReference type="ARBA" id="ARBA00022630"/>
    </source>
</evidence>
<dbReference type="PANTHER" id="PTHR46056:SF12">
    <property type="entry name" value="LONG-CHAIN-ALCOHOL OXIDASE"/>
    <property type="match status" value="1"/>
</dbReference>
<dbReference type="SUPFAM" id="SSF51905">
    <property type="entry name" value="FAD/NAD(P)-binding domain"/>
    <property type="match status" value="1"/>
</dbReference>
<keyword evidence="4" id="KW-0560">Oxidoreductase</keyword>
<dbReference type="GO" id="GO:0016614">
    <property type="term" value="F:oxidoreductase activity, acting on CH-OH group of donors"/>
    <property type="evidence" value="ECO:0007669"/>
    <property type="project" value="InterPro"/>
</dbReference>
<dbReference type="InterPro" id="IPR036188">
    <property type="entry name" value="FAD/NAD-bd_sf"/>
</dbReference>
<dbReference type="Proteomes" id="UP000265520">
    <property type="component" value="Unassembled WGS sequence"/>
</dbReference>
<evidence type="ECO:0000259" key="5">
    <source>
        <dbReference type="Pfam" id="PF00732"/>
    </source>
</evidence>
<proteinExistence type="inferred from homology"/>
<dbReference type="InterPro" id="IPR000172">
    <property type="entry name" value="GMC_OxRdtase_N"/>
</dbReference>
<dbReference type="Pfam" id="PF00732">
    <property type="entry name" value="GMC_oxred_N"/>
    <property type="match status" value="1"/>
</dbReference>
<reference evidence="6 7" key="1">
    <citation type="journal article" date="2018" name="Front. Plant Sci.">
        <title>Red Clover (Trifolium pratense) and Zigzag Clover (T. medium) - A Picture of Genomic Similarities and Differences.</title>
        <authorList>
            <person name="Dluhosova J."/>
            <person name="Istvanek J."/>
            <person name="Nedelnik J."/>
            <person name="Repkova J."/>
        </authorList>
    </citation>
    <scope>NUCLEOTIDE SEQUENCE [LARGE SCALE GENOMIC DNA]</scope>
    <source>
        <strain evidence="7">cv. 10/8</strain>
        <tissue evidence="6">Leaf</tissue>
    </source>
</reference>
<dbReference type="Gene3D" id="3.50.50.60">
    <property type="entry name" value="FAD/NAD(P)-binding domain"/>
    <property type="match status" value="1"/>
</dbReference>
<evidence type="ECO:0000313" key="6">
    <source>
        <dbReference type="EMBL" id="MCI23289.1"/>
    </source>
</evidence>
<comment type="similarity">
    <text evidence="1">Belongs to the GMC oxidoreductase family.</text>
</comment>
<evidence type="ECO:0000313" key="7">
    <source>
        <dbReference type="Proteomes" id="UP000265520"/>
    </source>
</evidence>
<feature type="domain" description="Glucose-methanol-choline oxidoreductase N-terminal" evidence="5">
    <location>
        <begin position="3"/>
        <end position="163"/>
    </location>
</feature>
<organism evidence="6 7">
    <name type="scientific">Trifolium medium</name>
    <dbReference type="NCBI Taxonomy" id="97028"/>
    <lineage>
        <taxon>Eukaryota</taxon>
        <taxon>Viridiplantae</taxon>
        <taxon>Streptophyta</taxon>
        <taxon>Embryophyta</taxon>
        <taxon>Tracheophyta</taxon>
        <taxon>Spermatophyta</taxon>
        <taxon>Magnoliopsida</taxon>
        <taxon>eudicotyledons</taxon>
        <taxon>Gunneridae</taxon>
        <taxon>Pentapetalae</taxon>
        <taxon>rosids</taxon>
        <taxon>fabids</taxon>
        <taxon>Fabales</taxon>
        <taxon>Fabaceae</taxon>
        <taxon>Papilionoideae</taxon>
        <taxon>50 kb inversion clade</taxon>
        <taxon>NPAAA clade</taxon>
        <taxon>Hologalegina</taxon>
        <taxon>IRL clade</taxon>
        <taxon>Trifolieae</taxon>
        <taxon>Trifolium</taxon>
    </lineage>
</organism>
<evidence type="ECO:0000256" key="4">
    <source>
        <dbReference type="ARBA" id="ARBA00023002"/>
    </source>
</evidence>
<comment type="caution">
    <text evidence="6">The sequence shown here is derived from an EMBL/GenBank/DDBJ whole genome shotgun (WGS) entry which is preliminary data.</text>
</comment>
<protein>
    <submittedName>
        <fullName evidence="6">Long-chain-alcohol oxidase FAO2-like</fullName>
    </submittedName>
</protein>
<dbReference type="GO" id="GO:0050660">
    <property type="term" value="F:flavin adenine dinucleotide binding"/>
    <property type="evidence" value="ECO:0007669"/>
    <property type="project" value="InterPro"/>
</dbReference>